<accession>A0A7S1GMG7</accession>
<keyword evidence="1" id="KW-1133">Transmembrane helix</keyword>
<dbReference type="EMBL" id="HBFW01011986">
    <property type="protein sequence ID" value="CAD8936656.1"/>
    <property type="molecule type" value="Transcribed_RNA"/>
</dbReference>
<sequence length="147" mass="16781">MENSEFGLRQICRVLGLILALAVFLFVLRLCCNLSIDVCLMRDMDAARRTLIEFRDRYFPFFKRRLVLPHHQDSDVEAQEDQSSASEISTLDALLTGLTLQERRQVLDAVLPRKVSSANHVVHTQKDGIYGESCRMANKGGRRENQS</sequence>
<name>A0A7S1GMG7_CYCTE</name>
<reference evidence="2" key="1">
    <citation type="submission" date="2021-01" db="EMBL/GenBank/DDBJ databases">
        <authorList>
            <person name="Corre E."/>
            <person name="Pelletier E."/>
            <person name="Niang G."/>
            <person name="Scheremetjew M."/>
            <person name="Finn R."/>
            <person name="Kale V."/>
            <person name="Holt S."/>
            <person name="Cochrane G."/>
            <person name="Meng A."/>
            <person name="Brown T."/>
            <person name="Cohen L."/>
        </authorList>
    </citation>
    <scope>NUCLEOTIDE SEQUENCE</scope>
    <source>
        <strain evidence="2">ECT3854</strain>
    </source>
</reference>
<dbReference type="AlphaFoldDB" id="A0A7S1GMG7"/>
<proteinExistence type="predicted"/>
<evidence type="ECO:0000313" key="2">
    <source>
        <dbReference type="EMBL" id="CAD8936656.1"/>
    </source>
</evidence>
<keyword evidence="1" id="KW-0812">Transmembrane</keyword>
<gene>
    <name evidence="2" type="ORF">CTEN0397_LOCUS7703</name>
</gene>
<protein>
    <submittedName>
        <fullName evidence="2">Uncharacterized protein</fullName>
    </submittedName>
</protein>
<evidence type="ECO:0000256" key="1">
    <source>
        <dbReference type="SAM" id="Phobius"/>
    </source>
</evidence>
<keyword evidence="1" id="KW-0472">Membrane</keyword>
<feature type="transmembrane region" description="Helical" evidence="1">
    <location>
        <begin position="12"/>
        <end position="30"/>
    </location>
</feature>
<organism evidence="2">
    <name type="scientific">Cyclophora tenuis</name>
    <name type="common">Marine diatom</name>
    <dbReference type="NCBI Taxonomy" id="216820"/>
    <lineage>
        <taxon>Eukaryota</taxon>
        <taxon>Sar</taxon>
        <taxon>Stramenopiles</taxon>
        <taxon>Ochrophyta</taxon>
        <taxon>Bacillariophyta</taxon>
        <taxon>Fragilariophyceae</taxon>
        <taxon>Fragilariophycidae</taxon>
        <taxon>Cyclophorales</taxon>
        <taxon>Cyclophoraceae</taxon>
        <taxon>Cyclophora</taxon>
    </lineage>
</organism>